<evidence type="ECO:0000313" key="4">
    <source>
        <dbReference type="Proteomes" id="UP001165122"/>
    </source>
</evidence>
<dbReference type="Gene3D" id="3.40.50.1240">
    <property type="entry name" value="Phosphoglycerate mutase-like"/>
    <property type="match status" value="1"/>
</dbReference>
<keyword evidence="4" id="KW-1185">Reference proteome</keyword>
<dbReference type="SUPFAM" id="SSF53254">
    <property type="entry name" value="Phosphoglycerate mutase-like"/>
    <property type="match status" value="1"/>
</dbReference>
<reference evidence="4" key="1">
    <citation type="journal article" date="2023" name="Commun. Biol.">
        <title>Genome analysis of Parmales, the sister group of diatoms, reveals the evolutionary specialization of diatoms from phago-mixotrophs to photoautotrophs.</title>
        <authorList>
            <person name="Ban H."/>
            <person name="Sato S."/>
            <person name="Yoshikawa S."/>
            <person name="Yamada K."/>
            <person name="Nakamura Y."/>
            <person name="Ichinomiya M."/>
            <person name="Sato N."/>
            <person name="Blanc-Mathieu R."/>
            <person name="Endo H."/>
            <person name="Kuwata A."/>
            <person name="Ogata H."/>
        </authorList>
    </citation>
    <scope>NUCLEOTIDE SEQUENCE [LARGE SCALE GENOMIC DNA]</scope>
    <source>
        <strain evidence="4">NIES 3700</strain>
    </source>
</reference>
<evidence type="ECO:0000256" key="1">
    <source>
        <dbReference type="PIRSR" id="PIRSR613078-1"/>
    </source>
</evidence>
<protein>
    <recommendedName>
        <fullName evidence="5">Phosphoglycerate mutase</fullName>
    </recommendedName>
</protein>
<dbReference type="InterPro" id="IPR029033">
    <property type="entry name" value="His_PPase_superfam"/>
</dbReference>
<gene>
    <name evidence="3" type="ORF">TrLO_g6648</name>
</gene>
<name>A0A9W7E639_9STRA</name>
<evidence type="ECO:0000313" key="3">
    <source>
        <dbReference type="EMBL" id="GMH66530.1"/>
    </source>
</evidence>
<feature type="active site" description="Proton donor/acceptor" evidence="1">
    <location>
        <position position="95"/>
    </location>
</feature>
<comment type="caution">
    <text evidence="3">The sequence shown here is derived from an EMBL/GenBank/DDBJ whole genome shotgun (WGS) entry which is preliminary data.</text>
</comment>
<sequence length="194" mass="21861">MRHGNSEANAAGEISSSPSVATVKHGLTELGERQARDSSLLYLSSYHVKDASGQPPIIVSSDFKRASITANILRANLLSKWEEVEEVRLEERLRERSFGDLDGGKDNQYGLVWEHDAVDANHVEYNVESVNSVIRRTSALVTELDEEFQGRNIFLVAHGDVLQILQTTFWGVAGEKHRSLQHMETAEWREFELK</sequence>
<evidence type="ECO:0000256" key="2">
    <source>
        <dbReference type="PIRSR" id="PIRSR613078-2"/>
    </source>
</evidence>
<dbReference type="Proteomes" id="UP001165122">
    <property type="component" value="Unassembled WGS sequence"/>
</dbReference>
<evidence type="ECO:0008006" key="5">
    <source>
        <dbReference type="Google" id="ProtNLM"/>
    </source>
</evidence>
<feature type="binding site" evidence="2">
    <location>
        <begin position="2"/>
        <end position="9"/>
    </location>
    <ligand>
        <name>substrate</name>
    </ligand>
</feature>
<dbReference type="PANTHER" id="PTHR47821">
    <property type="entry name" value="PHOSPHOGLYCERATE MUTASE FAMILY PROTEIN"/>
    <property type="match status" value="1"/>
</dbReference>
<dbReference type="PIRSF" id="PIRSF000709">
    <property type="entry name" value="6PFK_2-Ptase"/>
    <property type="match status" value="1"/>
</dbReference>
<dbReference type="AlphaFoldDB" id="A0A9W7E639"/>
<dbReference type="EMBL" id="BRXW01000562">
    <property type="protein sequence ID" value="GMH66530.1"/>
    <property type="molecule type" value="Genomic_DNA"/>
</dbReference>
<feature type="binding site" evidence="2">
    <location>
        <position position="65"/>
    </location>
    <ligand>
        <name>substrate</name>
    </ligand>
</feature>
<dbReference type="OrthoDB" id="354304at2759"/>
<feature type="active site" description="Tele-phosphohistidine intermediate" evidence="1">
    <location>
        <position position="3"/>
    </location>
</feature>
<dbReference type="InterPro" id="IPR013078">
    <property type="entry name" value="His_Pase_superF_clade-1"/>
</dbReference>
<dbReference type="CDD" id="cd07067">
    <property type="entry name" value="HP_PGM_like"/>
    <property type="match status" value="1"/>
</dbReference>
<dbReference type="PANTHER" id="PTHR47821:SF2">
    <property type="entry name" value="PHOSPHOGLYCERATE MUTASE FAMILY PROTEIN"/>
    <property type="match status" value="1"/>
</dbReference>
<accession>A0A9W7E639</accession>
<dbReference type="Pfam" id="PF00300">
    <property type="entry name" value="His_Phos_1"/>
    <property type="match status" value="1"/>
</dbReference>
<dbReference type="SMART" id="SM00855">
    <property type="entry name" value="PGAM"/>
    <property type="match status" value="1"/>
</dbReference>
<proteinExistence type="predicted"/>
<organism evidence="3 4">
    <name type="scientific">Triparma laevis f. longispina</name>
    <dbReference type="NCBI Taxonomy" id="1714387"/>
    <lineage>
        <taxon>Eukaryota</taxon>
        <taxon>Sar</taxon>
        <taxon>Stramenopiles</taxon>
        <taxon>Ochrophyta</taxon>
        <taxon>Bolidophyceae</taxon>
        <taxon>Parmales</taxon>
        <taxon>Triparmaceae</taxon>
        <taxon>Triparma</taxon>
    </lineage>
</organism>